<dbReference type="Proteomes" id="UP000019109">
    <property type="component" value="Unassembled WGS sequence"/>
</dbReference>
<name>W4V4C9_9FIRM</name>
<protein>
    <submittedName>
        <fullName evidence="1">Uncharacterized protein</fullName>
    </submittedName>
</protein>
<organism evidence="1 2">
    <name type="scientific">Acetivibrio straminisolvens JCM 21531</name>
    <dbReference type="NCBI Taxonomy" id="1294263"/>
    <lineage>
        <taxon>Bacteria</taxon>
        <taxon>Bacillati</taxon>
        <taxon>Bacillota</taxon>
        <taxon>Clostridia</taxon>
        <taxon>Eubacteriales</taxon>
        <taxon>Oscillospiraceae</taxon>
        <taxon>Acetivibrio</taxon>
    </lineage>
</organism>
<sequence length="166" mass="19015">MIELKNGSKLKMLWKGLVIAGSDKIICLPIEPMVIGPDILYIPENINYFNEEIEYLQNVKWNRDIEYKKVDYTPKIYSSLSQIIDYGTIESTKAAQEFMLLDMFDPDFDLTKEQVHELWCVLEKRFAESVEGKVTIASGEVVKGSVFEKISLPALVNNKKASIVFK</sequence>
<comment type="caution">
    <text evidence="1">The sequence shown here is derived from an EMBL/GenBank/DDBJ whole genome shotgun (WGS) entry which is preliminary data.</text>
</comment>
<keyword evidence="2" id="KW-1185">Reference proteome</keyword>
<dbReference type="AlphaFoldDB" id="W4V4C9"/>
<dbReference type="RefSeq" id="WP_038287907.1">
    <property type="nucleotide sequence ID" value="NZ_BAVR01000012.1"/>
</dbReference>
<proteinExistence type="predicted"/>
<dbReference type="OrthoDB" id="1907940at2"/>
<evidence type="ECO:0000313" key="2">
    <source>
        <dbReference type="Proteomes" id="UP000019109"/>
    </source>
</evidence>
<evidence type="ECO:0000313" key="1">
    <source>
        <dbReference type="EMBL" id="GAE87987.1"/>
    </source>
</evidence>
<dbReference type="EMBL" id="BAVR01000012">
    <property type="protein sequence ID" value="GAE87987.1"/>
    <property type="molecule type" value="Genomic_DNA"/>
</dbReference>
<accession>W4V4C9</accession>
<reference evidence="1" key="1">
    <citation type="journal article" date="2014" name="Genome Announc.">
        <title>Draft Genome Sequence of Clostridium straminisolvens Strain JCM 21531T, Isolated from a Cellulose-Degrading Bacterial Community.</title>
        <authorList>
            <person name="Yuki M."/>
            <person name="Oshima K."/>
            <person name="Suda W."/>
            <person name="Sakamoto M."/>
            <person name="Kitamura K."/>
            <person name="Iida T."/>
            <person name="Hattori M."/>
            <person name="Ohkuma M."/>
        </authorList>
    </citation>
    <scope>NUCLEOTIDE SEQUENCE [LARGE SCALE GENOMIC DNA]</scope>
    <source>
        <strain evidence="1">JCM 21531</strain>
    </source>
</reference>
<gene>
    <name evidence="1" type="ORF">JCM21531_1400</name>
</gene>